<reference evidence="1 2" key="1">
    <citation type="journal article" date="2020" name="Appl. Environ. Microbiol.">
        <title>Genomic Characteristics of a Novel Species of Ammonia-Oxidizing Archaea from the Jiulong River Estuary.</title>
        <authorList>
            <person name="Zou D."/>
            <person name="Wan R."/>
            <person name="Han L."/>
            <person name="Xu M.N."/>
            <person name="Liu Y."/>
            <person name="Liu H."/>
            <person name="Kao S.J."/>
            <person name="Li M."/>
        </authorList>
    </citation>
    <scope>NUCLEOTIDE SEQUENCE [LARGE SCALE GENOMIC DNA]</scope>
    <source>
        <strain evidence="1">W1bin1</strain>
    </source>
</reference>
<gene>
    <name evidence="1" type="ORF">H2B03_02225</name>
</gene>
<sequence length="293" mass="32020">MSKTIMAILLTFAIVSLPMAFADSEEKLEFGSELQETLGHFWALELNLDENNSELALIHAAHPIAELYGSMSEKLADYPEFDAKLKQTLMDLQNKATTEVTREQAQEAIDEAKTIVAEAQDIVIGDMANDDAFKAQLANILLETSKVEYAEAVNDGIIEEMAEFQDGSAFVWRAKELLSTMNVDSTIASNISSNIEAIEQAYTEKASPSEVSALVDNVIADFEIVSGVESTESSHMEEAFQSPKKQLNSGISPNAIECKPEMILVLNNNDSRPACVTETGADKLESLGWGMRA</sequence>
<dbReference type="Proteomes" id="UP000559653">
    <property type="component" value="Unassembled WGS sequence"/>
</dbReference>
<evidence type="ECO:0000313" key="1">
    <source>
        <dbReference type="EMBL" id="MBA4451975.1"/>
    </source>
</evidence>
<organism evidence="1 2">
    <name type="scientific">Candidatus Nitrosomaritimum aestuariumsis</name>
    <dbReference type="NCBI Taxonomy" id="3342354"/>
    <lineage>
        <taxon>Archaea</taxon>
        <taxon>Nitrososphaerota</taxon>
        <taxon>Nitrososphaeria</taxon>
        <taxon>Nitrosopumilales</taxon>
        <taxon>Nitrosopumilaceae</taxon>
        <taxon>Candidatus Nitrosomaritimum</taxon>
    </lineage>
</organism>
<evidence type="ECO:0000313" key="2">
    <source>
        <dbReference type="Proteomes" id="UP000559653"/>
    </source>
</evidence>
<proteinExistence type="predicted"/>
<accession>A0AC60VXF9</accession>
<name>A0AC60VXF9_9ARCH</name>
<comment type="caution">
    <text evidence="1">The sequence shown here is derived from an EMBL/GenBank/DDBJ whole genome shotgun (WGS) entry which is preliminary data.</text>
</comment>
<protein>
    <submittedName>
        <fullName evidence="1">Uncharacterized protein</fullName>
    </submittedName>
</protein>
<dbReference type="EMBL" id="JACEMZ010000006">
    <property type="protein sequence ID" value="MBA4451975.1"/>
    <property type="molecule type" value="Genomic_DNA"/>
</dbReference>